<comment type="similarity">
    <text evidence="5">Belongs to the Prp family.</text>
</comment>
<gene>
    <name evidence="7" type="ORF">EFD62_08655</name>
</gene>
<reference evidence="8" key="1">
    <citation type="submission" date="2018-11" db="EMBL/GenBank/DDBJ databases">
        <title>Genome sequencing of a novel mesophilic and cellulolytic organism within the genus Hungateiclostridium.</title>
        <authorList>
            <person name="Rettenmaier R."/>
            <person name="Liebl W."/>
            <person name="Zverlov V."/>
        </authorList>
    </citation>
    <scope>NUCLEOTIDE SEQUENCE [LARGE SCALE GENOMIC DNA]</scope>
    <source>
        <strain evidence="8">N2K1</strain>
    </source>
</reference>
<dbReference type="CDD" id="cd16332">
    <property type="entry name" value="Prp-like"/>
    <property type="match status" value="1"/>
</dbReference>
<comment type="caution">
    <text evidence="7">The sequence shown here is derived from an EMBL/GenBank/DDBJ whole genome shotgun (WGS) entry which is preliminary data.</text>
</comment>
<dbReference type="Pfam" id="PF04327">
    <property type="entry name" value="Peptidase_Prp"/>
    <property type="match status" value="1"/>
</dbReference>
<dbReference type="InterPro" id="IPR007422">
    <property type="entry name" value="Peptidase_Prp"/>
</dbReference>
<dbReference type="NCBIfam" id="NF011133">
    <property type="entry name" value="PRK14553.3-2"/>
    <property type="match status" value="1"/>
</dbReference>
<dbReference type="RefSeq" id="WP_069194309.1">
    <property type="nucleotide sequence ID" value="NZ_RLII01000008.1"/>
</dbReference>
<dbReference type="GO" id="GO:0042254">
    <property type="term" value="P:ribosome biogenesis"/>
    <property type="evidence" value="ECO:0007669"/>
    <property type="project" value="UniProtKB-KW"/>
</dbReference>
<evidence type="ECO:0000256" key="3">
    <source>
        <dbReference type="ARBA" id="ARBA00022801"/>
    </source>
</evidence>
<sequence>MIKVKVIRDSDGFIREFTVTGHAGYSRRGRDIVCAAVSALAYAAAGALEELAGIKGYTERDGYMRCAVPKEIPAEKKETARTILETVVLGLKQVELGYEKYVSVLDKEVLTDD</sequence>
<dbReference type="PANTHER" id="PTHR39178:SF1">
    <property type="entry name" value="RIBOSOMAL-PROCESSING CYSTEINE PROTEASE PRP"/>
    <property type="match status" value="1"/>
</dbReference>
<evidence type="ECO:0000256" key="6">
    <source>
        <dbReference type="ARBA" id="ARBA00044538"/>
    </source>
</evidence>
<protein>
    <recommendedName>
        <fullName evidence="6">Ribosomal processing cysteine protease Prp</fullName>
    </recommendedName>
</protein>
<dbReference type="GO" id="GO:0008234">
    <property type="term" value="F:cysteine-type peptidase activity"/>
    <property type="evidence" value="ECO:0007669"/>
    <property type="project" value="UniProtKB-KW"/>
</dbReference>
<organism evidence="7 8">
    <name type="scientific">Acetivibrio mesophilus</name>
    <dbReference type="NCBI Taxonomy" id="2487273"/>
    <lineage>
        <taxon>Bacteria</taxon>
        <taxon>Bacillati</taxon>
        <taxon>Bacillota</taxon>
        <taxon>Clostridia</taxon>
        <taxon>Eubacteriales</taxon>
        <taxon>Oscillospiraceae</taxon>
        <taxon>Acetivibrio</taxon>
    </lineage>
</organism>
<dbReference type="GO" id="GO:0006508">
    <property type="term" value="P:proteolysis"/>
    <property type="evidence" value="ECO:0007669"/>
    <property type="project" value="UniProtKB-KW"/>
</dbReference>
<keyword evidence="8" id="KW-1185">Reference proteome</keyword>
<evidence type="ECO:0000256" key="2">
    <source>
        <dbReference type="ARBA" id="ARBA00022670"/>
    </source>
</evidence>
<proteinExistence type="inferred from homology"/>
<dbReference type="Proteomes" id="UP000289166">
    <property type="component" value="Unassembled WGS sequence"/>
</dbReference>
<keyword evidence="4" id="KW-0788">Thiol protease</keyword>
<keyword evidence="1" id="KW-0690">Ribosome biogenesis</keyword>
<evidence type="ECO:0000313" key="7">
    <source>
        <dbReference type="EMBL" id="RXE59206.1"/>
    </source>
</evidence>
<evidence type="ECO:0000256" key="1">
    <source>
        <dbReference type="ARBA" id="ARBA00022517"/>
    </source>
</evidence>
<evidence type="ECO:0000313" key="8">
    <source>
        <dbReference type="Proteomes" id="UP000289166"/>
    </source>
</evidence>
<keyword evidence="2 7" id="KW-0645">Protease</keyword>
<dbReference type="InterPro" id="IPR036764">
    <property type="entry name" value="Peptidase_Prp_sf"/>
</dbReference>
<accession>A0A4Q0I4J9</accession>
<dbReference type="OrthoDB" id="48998at2"/>
<evidence type="ECO:0000256" key="5">
    <source>
        <dbReference type="ARBA" id="ARBA00044503"/>
    </source>
</evidence>
<dbReference type="PANTHER" id="PTHR39178">
    <property type="entry name" value="HYPOTHETICAL RIBOSOME-ASSOCIATED PROTEIN"/>
    <property type="match status" value="1"/>
</dbReference>
<dbReference type="SUPFAM" id="SSF118010">
    <property type="entry name" value="TM1457-like"/>
    <property type="match status" value="1"/>
</dbReference>
<name>A0A4Q0I4J9_9FIRM</name>
<dbReference type="AlphaFoldDB" id="A0A4Q0I4J9"/>
<evidence type="ECO:0000256" key="4">
    <source>
        <dbReference type="ARBA" id="ARBA00022807"/>
    </source>
</evidence>
<keyword evidence="3" id="KW-0378">Hydrolase</keyword>
<dbReference type="EMBL" id="RLII01000008">
    <property type="protein sequence ID" value="RXE59206.1"/>
    <property type="molecule type" value="Genomic_DNA"/>
</dbReference>
<dbReference type="Gene3D" id="3.30.70.1490">
    <property type="entry name" value="Cysteine protease Prp"/>
    <property type="match status" value="1"/>
</dbReference>